<gene>
    <name evidence="2" type="ORF">MICPUN_59974</name>
</gene>
<dbReference type="Proteomes" id="UP000002009">
    <property type="component" value="Chromosome 7"/>
</dbReference>
<accession>C1EA75</accession>
<dbReference type="eggNOG" id="ENOG502RQ99">
    <property type="taxonomic scope" value="Eukaryota"/>
</dbReference>
<feature type="region of interest" description="Disordered" evidence="1">
    <location>
        <begin position="113"/>
        <end position="145"/>
    </location>
</feature>
<name>C1EA75_MICCC</name>
<feature type="compositionally biased region" description="Polar residues" evidence="1">
    <location>
        <begin position="135"/>
        <end position="145"/>
    </location>
</feature>
<dbReference type="GeneID" id="8245190"/>
<evidence type="ECO:0008006" key="4">
    <source>
        <dbReference type="Google" id="ProtNLM"/>
    </source>
</evidence>
<feature type="compositionally biased region" description="Basic and acidic residues" evidence="1">
    <location>
        <begin position="264"/>
        <end position="284"/>
    </location>
</feature>
<evidence type="ECO:0000313" key="3">
    <source>
        <dbReference type="Proteomes" id="UP000002009"/>
    </source>
</evidence>
<dbReference type="RefSeq" id="XP_002503550.1">
    <property type="nucleotide sequence ID" value="XM_002503504.1"/>
</dbReference>
<dbReference type="PANTHER" id="PTHR39290">
    <property type="entry name" value="C3H1-TYPE DOMAIN-CONTAINING PROTEIN-RELATED"/>
    <property type="match status" value="1"/>
</dbReference>
<feature type="compositionally biased region" description="Low complexity" evidence="1">
    <location>
        <begin position="285"/>
        <end position="302"/>
    </location>
</feature>
<feature type="region of interest" description="Disordered" evidence="1">
    <location>
        <begin position="433"/>
        <end position="456"/>
    </location>
</feature>
<dbReference type="InParanoid" id="C1EA75"/>
<evidence type="ECO:0000313" key="2">
    <source>
        <dbReference type="EMBL" id="ACO64808.1"/>
    </source>
</evidence>
<dbReference type="OMA" id="MYAMAYH"/>
<dbReference type="PANTHER" id="PTHR39290:SF6">
    <property type="entry name" value="S-ADENOSYL-L-METHIONINE-DEPENDENT METHYLTRANSFERASES SUPERFAMILY PROTEIN"/>
    <property type="match status" value="1"/>
</dbReference>
<organism evidence="2 3">
    <name type="scientific">Micromonas commoda (strain RCC299 / NOUM17 / CCMP2709)</name>
    <name type="common">Picoplanktonic green alga</name>
    <dbReference type="NCBI Taxonomy" id="296587"/>
    <lineage>
        <taxon>Eukaryota</taxon>
        <taxon>Viridiplantae</taxon>
        <taxon>Chlorophyta</taxon>
        <taxon>Mamiellophyceae</taxon>
        <taxon>Mamiellales</taxon>
        <taxon>Mamiellaceae</taxon>
        <taxon>Micromonas</taxon>
    </lineage>
</organism>
<evidence type="ECO:0000256" key="1">
    <source>
        <dbReference type="SAM" id="MobiDB-lite"/>
    </source>
</evidence>
<dbReference type="KEGG" id="mis:MICPUN_59974"/>
<sequence>MPARETRREVGLEWEPIPDNVLVPRRDRRDRFARPFPPDVQVVRRRNVGVDAVDAADRRSVPRARGKRPRRAVVDDVHDAHDAAAPVAVAGLDDSLDPNAVLAAHLSSGWSLGRKSDGDGRSLVPPGDGARGATTPANADRGTTSSELLVVRRAYGIEPPNAPSRASAPSDAAFASLSSAVSCARLCAAVLRRRDWCASAVDAAHSAVGAFRREVASARRDGTLRAPAVVRGRSVAAPEDEMAASVRRALAAAKVALEGAVGGRETRGGREKSGGDRGDGRDDPFAAAMAAMGGDSPGGDSPDASEHSSNAILDAPVAVAVAVALDDAMYAMAYHHRSCGWTSGDGSWWPNPAAYLTAVTASHGRCGADISTVSKFVSSVASAVKDDVLEGAREWEWLDAIRRSRTAEATWLLTATGAVTAADVLAAGRRAAAEAKRKTRGRATTTGDGTPPPPPCPKLVQLWRDGARVWPCRLFAFATPTRRALRALCDASVSWVEVGAGLGYWALAMESSFGMDVVALDKTPNTEGFGGDSPGGGEWDEGAMNEYHGRAASFVKVREGGPRDLRRYKNRALFLCYPPPGDDLAARSIREHGGDVVAVVGEWDGNTGDVAFARELRESWNLARRVSLPQWGDTAHELTIWQRKKTDSTERGGTRGAQTRVSASAFAACHTCGSGDHDRVLRRCVYCRVVCFCSEKCSRDVDATRAHSDEHALRDLAWTAPAYSDEASFRVFRPCGG</sequence>
<keyword evidence="3" id="KW-1185">Reference proteome</keyword>
<reference evidence="2 3" key="1">
    <citation type="journal article" date="2009" name="Science">
        <title>Green evolution and dynamic adaptations revealed by genomes of the marine picoeukaryotes Micromonas.</title>
        <authorList>
            <person name="Worden A.Z."/>
            <person name="Lee J.H."/>
            <person name="Mock T."/>
            <person name="Rouze P."/>
            <person name="Simmons M.P."/>
            <person name="Aerts A.L."/>
            <person name="Allen A.E."/>
            <person name="Cuvelier M.L."/>
            <person name="Derelle E."/>
            <person name="Everett M.V."/>
            <person name="Foulon E."/>
            <person name="Grimwood J."/>
            <person name="Gundlach H."/>
            <person name="Henrissat B."/>
            <person name="Napoli C."/>
            <person name="McDonald S.M."/>
            <person name="Parker M.S."/>
            <person name="Rombauts S."/>
            <person name="Salamov A."/>
            <person name="Von Dassow P."/>
            <person name="Badger J.H."/>
            <person name="Coutinho P.M."/>
            <person name="Demir E."/>
            <person name="Dubchak I."/>
            <person name="Gentemann C."/>
            <person name="Eikrem W."/>
            <person name="Gready J.E."/>
            <person name="John U."/>
            <person name="Lanier W."/>
            <person name="Lindquist E.A."/>
            <person name="Lucas S."/>
            <person name="Mayer K.F."/>
            <person name="Moreau H."/>
            <person name="Not F."/>
            <person name="Otillar R."/>
            <person name="Panaud O."/>
            <person name="Pangilinan J."/>
            <person name="Paulsen I."/>
            <person name="Piegu B."/>
            <person name="Poliakov A."/>
            <person name="Robbens S."/>
            <person name="Schmutz J."/>
            <person name="Toulza E."/>
            <person name="Wyss T."/>
            <person name="Zelensky A."/>
            <person name="Zhou K."/>
            <person name="Armbrust E.V."/>
            <person name="Bhattacharya D."/>
            <person name="Goodenough U.W."/>
            <person name="Van de Peer Y."/>
            <person name="Grigoriev I.V."/>
        </authorList>
    </citation>
    <scope>NUCLEOTIDE SEQUENCE [LARGE SCALE GENOMIC DNA]</scope>
    <source>
        <strain evidence="3">RCC299 / NOUM17</strain>
    </source>
</reference>
<dbReference type="AlphaFoldDB" id="C1EA75"/>
<protein>
    <recommendedName>
        <fullName evidence="4">MYND-type domain-containing protein</fullName>
    </recommendedName>
</protein>
<feature type="region of interest" description="Disordered" evidence="1">
    <location>
        <begin position="261"/>
        <end position="308"/>
    </location>
</feature>
<proteinExistence type="predicted"/>
<dbReference type="OrthoDB" id="5411518at2759"/>
<dbReference type="EMBL" id="CP001328">
    <property type="protein sequence ID" value="ACO64808.1"/>
    <property type="molecule type" value="Genomic_DNA"/>
</dbReference>